<dbReference type="AlphaFoldDB" id="A0A6J6VWW4"/>
<proteinExistence type="predicted"/>
<evidence type="ECO:0000313" key="1">
    <source>
        <dbReference type="EMBL" id="CAB4775984.1"/>
    </source>
</evidence>
<accession>A0A6J6VWW4</accession>
<dbReference type="EMBL" id="CAEZZU010000058">
    <property type="protein sequence ID" value="CAB4775984.1"/>
    <property type="molecule type" value="Genomic_DNA"/>
</dbReference>
<name>A0A6J6VWW4_9ZZZZ</name>
<organism evidence="1">
    <name type="scientific">freshwater metagenome</name>
    <dbReference type="NCBI Taxonomy" id="449393"/>
    <lineage>
        <taxon>unclassified sequences</taxon>
        <taxon>metagenomes</taxon>
        <taxon>ecological metagenomes</taxon>
    </lineage>
</organism>
<sequence>MPNDLLDLGAHRLKRDAEGLKRLCGDSFALVDQPKQDVLGADVVVIEQASFFLRKYDDSSCSVSKAFKHLRPPLVAFMDLTMKSVSLRSIWLALTACSNCLL</sequence>
<reference evidence="1" key="1">
    <citation type="submission" date="2020-05" db="EMBL/GenBank/DDBJ databases">
        <authorList>
            <person name="Chiriac C."/>
            <person name="Salcher M."/>
            <person name="Ghai R."/>
            <person name="Kavagutti S V."/>
        </authorList>
    </citation>
    <scope>NUCLEOTIDE SEQUENCE</scope>
</reference>
<gene>
    <name evidence="1" type="ORF">UFOPK2925_00538</name>
</gene>
<protein>
    <submittedName>
        <fullName evidence="1">Unannotated protein</fullName>
    </submittedName>
</protein>